<dbReference type="SUPFAM" id="SSF52047">
    <property type="entry name" value="RNI-like"/>
    <property type="match status" value="1"/>
</dbReference>
<dbReference type="HOGENOM" id="CLU_003789_1_0_1"/>
<name>A0A084QHL4_STAC4</name>
<gene>
    <name evidence="4" type="ORF">S40285_00307</name>
</gene>
<feature type="domain" description="LRR-containing protein second PH" evidence="3">
    <location>
        <begin position="275"/>
        <end position="411"/>
    </location>
</feature>
<feature type="compositionally biased region" description="Low complexity" evidence="2">
    <location>
        <begin position="53"/>
        <end position="63"/>
    </location>
</feature>
<dbReference type="InterPro" id="IPR057334">
    <property type="entry name" value="PH_2nd_LRR"/>
</dbReference>
<reference evidence="4 5" key="1">
    <citation type="journal article" date="2014" name="BMC Genomics">
        <title>Comparative genome sequencing reveals chemotype-specific gene clusters in the toxigenic black mold Stachybotrys.</title>
        <authorList>
            <person name="Semeiks J."/>
            <person name="Borek D."/>
            <person name="Otwinowski Z."/>
            <person name="Grishin N.V."/>
        </authorList>
    </citation>
    <scope>NUCLEOTIDE SEQUENCE [LARGE SCALE GENOMIC DNA]</scope>
    <source>
        <strain evidence="4 5">IBT 40285</strain>
    </source>
</reference>
<dbReference type="PANTHER" id="PTHR24111">
    <property type="entry name" value="LEUCINE-RICH REPEAT-CONTAINING PROTEIN 34"/>
    <property type="match status" value="1"/>
</dbReference>
<dbReference type="InParanoid" id="A0A084QHL4"/>
<evidence type="ECO:0000313" key="5">
    <source>
        <dbReference type="Proteomes" id="UP000028524"/>
    </source>
</evidence>
<dbReference type="EMBL" id="KL660737">
    <property type="protein sequence ID" value="KFA63449.1"/>
    <property type="molecule type" value="Genomic_DNA"/>
</dbReference>
<feature type="region of interest" description="Disordered" evidence="2">
    <location>
        <begin position="1"/>
        <end position="40"/>
    </location>
</feature>
<dbReference type="Gene3D" id="3.80.10.10">
    <property type="entry name" value="Ribonuclease Inhibitor"/>
    <property type="match status" value="1"/>
</dbReference>
<dbReference type="Proteomes" id="UP000028524">
    <property type="component" value="Unassembled WGS sequence"/>
</dbReference>
<dbReference type="InterPro" id="IPR052201">
    <property type="entry name" value="LRR-containing_regulator"/>
</dbReference>
<protein>
    <recommendedName>
        <fullName evidence="3">LRR-containing protein second PH domain-containing protein</fullName>
    </recommendedName>
</protein>
<feature type="compositionally biased region" description="Polar residues" evidence="2">
    <location>
        <begin position="91"/>
        <end position="102"/>
    </location>
</feature>
<evidence type="ECO:0000313" key="4">
    <source>
        <dbReference type="EMBL" id="KFA63449.1"/>
    </source>
</evidence>
<feature type="compositionally biased region" description="Low complexity" evidence="2">
    <location>
        <begin position="15"/>
        <end position="27"/>
    </location>
</feature>
<dbReference type="PANTHER" id="PTHR24111:SF0">
    <property type="entry name" value="LEUCINE-RICH REPEAT-CONTAINING PROTEIN"/>
    <property type="match status" value="1"/>
</dbReference>
<evidence type="ECO:0000259" key="3">
    <source>
        <dbReference type="Pfam" id="PF25353"/>
    </source>
</evidence>
<accession>A0A084QHL4</accession>
<evidence type="ECO:0000256" key="1">
    <source>
        <dbReference type="ARBA" id="ARBA00022737"/>
    </source>
</evidence>
<evidence type="ECO:0000256" key="2">
    <source>
        <dbReference type="SAM" id="MobiDB-lite"/>
    </source>
</evidence>
<dbReference type="STRING" id="1283841.A0A084QHL4"/>
<feature type="region of interest" description="Disordered" evidence="2">
    <location>
        <begin position="53"/>
        <end position="106"/>
    </location>
</feature>
<dbReference type="OrthoDB" id="120976at2759"/>
<dbReference type="AlphaFoldDB" id="A0A084QHL4"/>
<dbReference type="InterPro" id="IPR032675">
    <property type="entry name" value="LRR_dom_sf"/>
</dbReference>
<keyword evidence="1" id="KW-0677">Repeat</keyword>
<dbReference type="Pfam" id="PF25353">
    <property type="entry name" value="PH_2nd_LRR"/>
    <property type="match status" value="1"/>
</dbReference>
<feature type="region of interest" description="Disordered" evidence="2">
    <location>
        <begin position="1075"/>
        <end position="1152"/>
    </location>
</feature>
<dbReference type="OMA" id="CEDAPCF"/>
<proteinExistence type="predicted"/>
<organism evidence="4 5">
    <name type="scientific">Stachybotrys chlorohalonatus (strain IBT 40285)</name>
    <dbReference type="NCBI Taxonomy" id="1283841"/>
    <lineage>
        <taxon>Eukaryota</taxon>
        <taxon>Fungi</taxon>
        <taxon>Dikarya</taxon>
        <taxon>Ascomycota</taxon>
        <taxon>Pezizomycotina</taxon>
        <taxon>Sordariomycetes</taxon>
        <taxon>Hypocreomycetidae</taxon>
        <taxon>Hypocreales</taxon>
        <taxon>Stachybotryaceae</taxon>
        <taxon>Stachybotrys</taxon>
    </lineage>
</organism>
<feature type="compositionally biased region" description="Polar residues" evidence="2">
    <location>
        <begin position="64"/>
        <end position="79"/>
    </location>
</feature>
<sequence length="1216" mass="133977">MDTDGARGKALPMLSTTSSSSSQQDSNTTRRRSVDVRKSRVFSHALRSMSSSSMDSLLAPSKSTASNRKLQKTRSSSGSIIEKMHRRTSKDVSTSPPLTGSLGSPIDQPLSSMDILQFGPLKADISLLKAKARAEYLVLTDQCLVKFGSAESARNAFPQLVQTESSNGTTPLLPHSIPRLSASDSRLEIPLRSIVAAFNEEGSGPHFGIEIWWHSQWPRLAYCKTHLFFSLPKERNDWLNNILNTCRTKLRKAPLSSPIPENVRTRINHIVAVSESDYSEGATQSLIFPVAKRVVGVVDKANVSEEPQTSIDGPSFYLVIGPTVCHFVEALRADCHTAPGELRMKVTSLGTITLSRFKASVASNEQRFMMSFSIPFEANVRLDLASIHYRHIIEALTKVDRILKPMWPQHLQQSIFDVKGLPPPLELTSGNDLGGLERSLEAYCTAFQVQIPTWTIDWDTPYQPTFRLLPLETPYTPLQLLAVFRALRYNSYFKGISLRGTDLSSLYGKRDKSSGDAVVHTSSNGSSISEEHHEILAQAPILVQEIHALAFASASIRSIDLSDVLGLRNLAPRFVRTYKDEMTIQKMSSELVQPLIILLQSQLGHCNSIALSGNPLAPSDVEELATIMRQEHVCLRSLDLARCNLGDAGLSQIWTGLAAQGLTLDTIDTSDNQGTVRGEILRNTFRQMKSLTKLRIAGNARLDSEKALFDEAAMNCWALQELDLSGIALNDATVDLLSGYLQTTRSRNLRLIRLNRCRLTGRQIAGLFRGMGQARRLTVHLSGNYLDEGIDDLCAAIACGYAPWSLFVQMVEFTSEASYIKLFKALTVNKTIECLSLRGSSTPDAASIAACQAVSDFLSKNQSVRFLDISGYDAKLDEGRLGREFSKALSGLRTNTRLEHLRVRNQMLNINIGDLAEAISRNRTLHTLDCEDNGFNLSNFRHLIKHLRQNTTIRHFSVFSDNELAKIKQKLAESAVAPTTNRRSSIISRFKSDKSYAGPDHILAQQLMDEWESVEADQHDILERNQRNFEENTAVDTEYTSQLLADKDSESIFTAVFGGLALREYESRMTKFPSRAATPSMLPGSPSAAPALNNGGRASSDTGARVARSFSTVSSEIALSPMTDGASNGSNLPTPPEFEGPTERGFGSGGYNRPEVVCQELQEDNYDDADGNGVEEGGVQMKTHRRFWNDTALAKVDEQQVHSGGGDAAATTLAHR</sequence>
<keyword evidence="5" id="KW-1185">Reference proteome</keyword>